<feature type="compositionally biased region" description="Low complexity" evidence="1">
    <location>
        <begin position="1116"/>
        <end position="1126"/>
    </location>
</feature>
<dbReference type="RefSeq" id="XP_051863692.1">
    <property type="nucleotide sequence ID" value="XM_052007732.1"/>
</dbReference>
<feature type="compositionally biased region" description="Basic residues" evidence="1">
    <location>
        <begin position="115"/>
        <end position="129"/>
    </location>
</feature>
<feature type="region of interest" description="Disordered" evidence="1">
    <location>
        <begin position="1000"/>
        <end position="1134"/>
    </location>
</feature>
<evidence type="ECO:0000313" key="4">
    <source>
        <dbReference type="Proteomes" id="UP000515160"/>
    </source>
</evidence>
<feature type="region of interest" description="Disordered" evidence="1">
    <location>
        <begin position="755"/>
        <end position="821"/>
    </location>
</feature>
<evidence type="ECO:0000256" key="2">
    <source>
        <dbReference type="SAM" id="SignalP"/>
    </source>
</evidence>
<feature type="region of interest" description="Disordered" evidence="1">
    <location>
        <begin position="184"/>
        <end position="209"/>
    </location>
</feature>
<dbReference type="Pfam" id="PF01607">
    <property type="entry name" value="CBM_14"/>
    <property type="match status" value="1"/>
</dbReference>
<dbReference type="InterPro" id="IPR052976">
    <property type="entry name" value="Scoloptoxin-like"/>
</dbReference>
<feature type="compositionally biased region" description="Low complexity" evidence="1">
    <location>
        <begin position="343"/>
        <end position="356"/>
    </location>
</feature>
<accession>A0A6P8ZE92</accession>
<dbReference type="Proteomes" id="UP000515160">
    <property type="component" value="Chromosome 2R"/>
</dbReference>
<feature type="compositionally biased region" description="Basic and acidic residues" evidence="1">
    <location>
        <begin position="422"/>
        <end position="431"/>
    </location>
</feature>
<sequence length="1134" mass="127514">MHNPQRSRSNSNCWWLLPLAFAVAFLLPHVVYGANHSSIIADAELSASERNRRLIPYMAFYLPAPELPINQQYAVKHAPSAGGAQLRPPLAAPSRIPVPVAYMPQPQPQPQPPPHHPHPHQHQHSHAHHQGSSAHYQQGAADIYHALQQHQGLAPGHGKDAALPADAGATFIAYKPLNPTTAHKHKTVQHFPPLSQHEQQQQQQQQQEQFELLPPPAAPQAQYHRQRGKQSKVNLTPFTAQNTLPGHFMPIIYTPVSKPGHNNNNNNELHNGNTINYNKKPASSSTPTEIVYHKNAHQTQIVTDYAPGDGAASSAEQQQQQEERGQEEVLVHPTPSVGYKVYSEPSSGSSSSTSSSKTALIVHQKSQQSPGYGHVNKYESYFHMSPDQQQQSLTPQEKYVLYLQQRMKLQRQQQKQQQQQAERYHHQEDAHLQSAQSNTNAGKHQQQQHHNHPLVSSPQPPPQQPPQSPTQQHHSQLHNYNGLFGQQQQQQQQLQTPPQQVLHIPLRALMGHLNHHNTHEQPDYAKEPLLGSPAPAQFIDYLIDGPRQSLDEEQQQHQQHQQQHHHQESSPSRAPQHAFILVTTPAPYADHPQAPRIHDLTPTRAPVVYKHQPTLRLQPVTPVHNYKATRRPVYITPPTPSETVKITPKYVYVSSKPPSASVPNELPSRPPPIKLKPVYKYAQERPTSAPLPSKVYAQEDADQLPDIRTSSLAEILHKLQASNHLPHTLTPDNIDNSIKTLIRILQNLKQTQTIVANPPQHHETKPSSSSNDHDFDYNTEHTEEEHPPTTVAGNAEADLQHLNKPNKHPGPTTGRAGIDYPNYSEIPKTDFECTQQRYKGFFGDPETNCQVWHYCDLNGGKASFLCPNGTIFSQIALTCDWWFNVKCSTTSQLYVLNERLYKYILPFNPKFPEDYNGPIVDKYLAMKFQEMEEKMRLEKQRKIKQQAEKPEAREEASTPSLPKNHKASPKHGSGINAQVYEQSSERNLLIDDEIDDISERGTYDTYGQAPTTIMAPTTTSLDSQTLGRKPIVVSSTPYPEREEEPELTADSELEGEPPANSESSEEEDKLQSLRDTNAVAGQKRLETTKVSVEKLEVIEIKPDGNTGHLMPISGMSESSEQQSEQESSSRESKE</sequence>
<feature type="region of interest" description="Disordered" evidence="1">
    <location>
        <begin position="550"/>
        <end position="575"/>
    </location>
</feature>
<dbReference type="Gene3D" id="2.170.140.10">
    <property type="entry name" value="Chitin binding domain"/>
    <property type="match status" value="1"/>
</dbReference>
<dbReference type="GeneID" id="117575748"/>
<dbReference type="PANTHER" id="PTHR22933">
    <property type="entry name" value="FI18007P1-RELATED"/>
    <property type="match status" value="1"/>
</dbReference>
<dbReference type="InterPro" id="IPR036508">
    <property type="entry name" value="Chitin-bd_dom_sf"/>
</dbReference>
<feature type="compositionally biased region" description="Pro residues" evidence="1">
    <location>
        <begin position="458"/>
        <end position="468"/>
    </location>
</feature>
<dbReference type="OrthoDB" id="541276at2759"/>
<feature type="compositionally biased region" description="Basic and acidic residues" evidence="1">
    <location>
        <begin position="760"/>
        <end position="787"/>
    </location>
</feature>
<feature type="compositionally biased region" description="Basic and acidic residues" evidence="1">
    <location>
        <begin position="321"/>
        <end position="330"/>
    </location>
</feature>
<feature type="compositionally biased region" description="Polar residues" evidence="1">
    <location>
        <begin position="433"/>
        <end position="445"/>
    </location>
</feature>
<evidence type="ECO:0000256" key="1">
    <source>
        <dbReference type="SAM" id="MobiDB-lite"/>
    </source>
</evidence>
<feature type="domain" description="Chitin-binding type-2" evidence="3">
    <location>
        <begin position="830"/>
        <end position="889"/>
    </location>
</feature>
<feature type="compositionally biased region" description="Low complexity" evidence="1">
    <location>
        <begin position="262"/>
        <end position="276"/>
    </location>
</feature>
<evidence type="ECO:0000313" key="5">
    <source>
        <dbReference type="RefSeq" id="XP_034115997.2"/>
    </source>
</evidence>
<keyword evidence="4" id="KW-1185">Reference proteome</keyword>
<evidence type="ECO:0000259" key="3">
    <source>
        <dbReference type="PROSITE" id="PS50940"/>
    </source>
</evidence>
<protein>
    <submittedName>
        <fullName evidence="5 6">Uncharacterized protein LOC117575748 isoform X1</fullName>
    </submittedName>
</protein>
<keyword evidence="2" id="KW-0732">Signal</keyword>
<feature type="compositionally biased region" description="Acidic residues" evidence="1">
    <location>
        <begin position="1041"/>
        <end position="1055"/>
    </location>
</feature>
<feature type="compositionally biased region" description="Basic and acidic residues" evidence="1">
    <location>
        <begin position="1083"/>
        <end position="1102"/>
    </location>
</feature>
<feature type="region of interest" description="Disordered" evidence="1">
    <location>
        <begin position="255"/>
        <end position="287"/>
    </location>
</feature>
<proteinExistence type="predicted"/>
<feature type="signal peptide" evidence="2">
    <location>
        <begin position="1"/>
        <end position="33"/>
    </location>
</feature>
<feature type="region of interest" description="Disordered" evidence="1">
    <location>
        <begin position="412"/>
        <end position="475"/>
    </location>
</feature>
<dbReference type="AlphaFoldDB" id="A0A6P8ZE92"/>
<dbReference type="SMART" id="SM00494">
    <property type="entry name" value="ChtBD2"/>
    <property type="match status" value="1"/>
</dbReference>
<name>A0A6P8ZE92_DROAB</name>
<reference evidence="5 6" key="1">
    <citation type="submission" date="2025-04" db="UniProtKB">
        <authorList>
            <consortium name="RefSeq"/>
        </authorList>
    </citation>
    <scope>IDENTIFICATION</scope>
    <source>
        <strain evidence="5 6">15112-1751.03</strain>
        <tissue evidence="5 6">Whole Adult</tissue>
    </source>
</reference>
<dbReference type="PROSITE" id="PS50940">
    <property type="entry name" value="CHIT_BIND_II"/>
    <property type="match status" value="1"/>
</dbReference>
<dbReference type="GO" id="GO:0005576">
    <property type="term" value="C:extracellular region"/>
    <property type="evidence" value="ECO:0007669"/>
    <property type="project" value="InterPro"/>
</dbReference>
<feature type="compositionally biased region" description="Pro residues" evidence="1">
    <location>
        <begin position="105"/>
        <end position="114"/>
    </location>
</feature>
<dbReference type="PANTHER" id="PTHR22933:SF18">
    <property type="match status" value="1"/>
</dbReference>
<evidence type="ECO:0000313" key="6">
    <source>
        <dbReference type="RefSeq" id="XP_051863692.1"/>
    </source>
</evidence>
<feature type="compositionally biased region" description="Polar residues" evidence="1">
    <location>
        <begin position="1008"/>
        <end position="1026"/>
    </location>
</feature>
<feature type="compositionally biased region" description="Low complexity" evidence="1">
    <location>
        <begin position="196"/>
        <end position="209"/>
    </location>
</feature>
<organism evidence="4 5">
    <name type="scientific">Drosophila albomicans</name>
    <name type="common">Fruit fly</name>
    <dbReference type="NCBI Taxonomy" id="7291"/>
    <lineage>
        <taxon>Eukaryota</taxon>
        <taxon>Metazoa</taxon>
        <taxon>Ecdysozoa</taxon>
        <taxon>Arthropoda</taxon>
        <taxon>Hexapoda</taxon>
        <taxon>Insecta</taxon>
        <taxon>Pterygota</taxon>
        <taxon>Neoptera</taxon>
        <taxon>Endopterygota</taxon>
        <taxon>Diptera</taxon>
        <taxon>Brachycera</taxon>
        <taxon>Muscomorpha</taxon>
        <taxon>Ephydroidea</taxon>
        <taxon>Drosophilidae</taxon>
        <taxon>Drosophila</taxon>
    </lineage>
</organism>
<feature type="compositionally biased region" description="Basic and acidic residues" evidence="1">
    <location>
        <begin position="937"/>
        <end position="956"/>
    </location>
</feature>
<feature type="chain" id="PRO_5044654890" evidence="2">
    <location>
        <begin position="34"/>
        <end position="1134"/>
    </location>
</feature>
<dbReference type="SUPFAM" id="SSF57625">
    <property type="entry name" value="Invertebrate chitin-binding proteins"/>
    <property type="match status" value="1"/>
</dbReference>
<dbReference type="RefSeq" id="XP_034115997.2">
    <property type="nucleotide sequence ID" value="XM_034260106.2"/>
</dbReference>
<feature type="region of interest" description="Disordered" evidence="1">
    <location>
        <begin position="305"/>
        <end position="377"/>
    </location>
</feature>
<dbReference type="GO" id="GO:0008061">
    <property type="term" value="F:chitin binding"/>
    <property type="evidence" value="ECO:0007669"/>
    <property type="project" value="InterPro"/>
</dbReference>
<feature type="region of interest" description="Disordered" evidence="1">
    <location>
        <begin position="937"/>
        <end position="975"/>
    </location>
</feature>
<feature type="region of interest" description="Disordered" evidence="1">
    <location>
        <begin position="99"/>
        <end position="136"/>
    </location>
</feature>
<gene>
    <name evidence="5 6" type="primary">LOC117575748</name>
</gene>
<dbReference type="InterPro" id="IPR002557">
    <property type="entry name" value="Chitin-bd_dom"/>
</dbReference>